<keyword evidence="5" id="KW-0378">Hydrolase</keyword>
<name>A0A1M7LEK6_9BACT</name>
<protein>
    <submittedName>
        <fullName evidence="8">Arylsulfatase A</fullName>
    </submittedName>
</protein>
<dbReference type="PANTHER" id="PTHR42693">
    <property type="entry name" value="ARYLSULFATASE FAMILY MEMBER"/>
    <property type="match status" value="1"/>
</dbReference>
<dbReference type="PANTHER" id="PTHR42693:SF42">
    <property type="entry name" value="ARYLSULFATASE G"/>
    <property type="match status" value="1"/>
</dbReference>
<dbReference type="InterPro" id="IPR017850">
    <property type="entry name" value="Alkaline_phosphatase_core_sf"/>
</dbReference>
<evidence type="ECO:0000256" key="2">
    <source>
        <dbReference type="ARBA" id="ARBA00008779"/>
    </source>
</evidence>
<proteinExistence type="inferred from homology"/>
<dbReference type="GO" id="GO:0046872">
    <property type="term" value="F:metal ion binding"/>
    <property type="evidence" value="ECO:0007669"/>
    <property type="project" value="UniProtKB-KW"/>
</dbReference>
<keyword evidence="3" id="KW-0479">Metal-binding</keyword>
<dbReference type="STRING" id="388280.SAMN04488057_103250"/>
<evidence type="ECO:0000256" key="5">
    <source>
        <dbReference type="ARBA" id="ARBA00022801"/>
    </source>
</evidence>
<gene>
    <name evidence="8" type="ORF">SAMN04488057_103250</name>
</gene>
<feature type="domain" description="Sulfatase N-terminal" evidence="7">
    <location>
        <begin position="34"/>
        <end position="342"/>
    </location>
</feature>
<dbReference type="CDD" id="cd16144">
    <property type="entry name" value="ARS_like"/>
    <property type="match status" value="1"/>
</dbReference>
<dbReference type="InterPro" id="IPR050738">
    <property type="entry name" value="Sulfatase"/>
</dbReference>
<dbReference type="OrthoDB" id="9764377at2"/>
<sequence length="487" mass="54609">MAIRKILTTGKHLLCSCLILIAMPIITYGKQTKPNIILINVDDLGWRDLGFMGSAYYETPNLDKLAGQGMVFYHAYAAAANCAPSRACMMSGRNTPAHGVYTVDQSERGDPKTRKIIPTPNRDFLPDSIYTLARMLQDNGYVNGTFGKWHINEDPLQHGFDLNVGGSHRGNPGSGGYFSPYKIDFIENGADGEYLTDRLTDEAIQFVKANKDNPFFLYLPFYSVHTPIMGKAELIDTFAGKPVAEGQDRADYAAMVASVDQNVGRLMAVLDALDLADNSLVIFTSDNGGIRDISYQTPLRAGKGSYYEGGIRVPLIMRWPGNIQSGSNTDFAVTNMDFFPTIKSIISAEVPADLQLDGQDLSPLFSNQSMEERALFWHFPIYLQAYNPREDGGRDPLFRTRPGSVVRKGKWKLHHYFEDGDYELYDLEEDPGEKNNLVRSQVEIRNQMIELLEAWRLEVNAPVPDQANPLYDRAFEMNLINQQLNEL</sequence>
<organism evidence="8 9">
    <name type="scientific">Cyclobacterium lianum</name>
    <dbReference type="NCBI Taxonomy" id="388280"/>
    <lineage>
        <taxon>Bacteria</taxon>
        <taxon>Pseudomonadati</taxon>
        <taxon>Bacteroidota</taxon>
        <taxon>Cytophagia</taxon>
        <taxon>Cytophagales</taxon>
        <taxon>Cyclobacteriaceae</taxon>
        <taxon>Cyclobacterium</taxon>
    </lineage>
</organism>
<dbReference type="Gene3D" id="3.40.720.10">
    <property type="entry name" value="Alkaline Phosphatase, subunit A"/>
    <property type="match status" value="1"/>
</dbReference>
<evidence type="ECO:0000256" key="4">
    <source>
        <dbReference type="ARBA" id="ARBA00022729"/>
    </source>
</evidence>
<evidence type="ECO:0000256" key="3">
    <source>
        <dbReference type="ARBA" id="ARBA00022723"/>
    </source>
</evidence>
<keyword evidence="4" id="KW-0732">Signal</keyword>
<dbReference type="Gene3D" id="3.30.1120.10">
    <property type="match status" value="1"/>
</dbReference>
<accession>A0A1M7LEK6</accession>
<dbReference type="EMBL" id="FRCY01000003">
    <property type="protein sequence ID" value="SHM76496.1"/>
    <property type="molecule type" value="Genomic_DNA"/>
</dbReference>
<evidence type="ECO:0000256" key="6">
    <source>
        <dbReference type="ARBA" id="ARBA00022837"/>
    </source>
</evidence>
<dbReference type="InterPro" id="IPR000917">
    <property type="entry name" value="Sulfatase_N"/>
</dbReference>
<dbReference type="AlphaFoldDB" id="A0A1M7LEK6"/>
<evidence type="ECO:0000313" key="8">
    <source>
        <dbReference type="EMBL" id="SHM76496.1"/>
    </source>
</evidence>
<reference evidence="8 9" key="1">
    <citation type="submission" date="2016-11" db="EMBL/GenBank/DDBJ databases">
        <authorList>
            <person name="Jaros S."/>
            <person name="Januszkiewicz K."/>
            <person name="Wedrychowicz H."/>
        </authorList>
    </citation>
    <scope>NUCLEOTIDE SEQUENCE [LARGE SCALE GENOMIC DNA]</scope>
    <source>
        <strain evidence="8 9">CGMCC 1.6102</strain>
    </source>
</reference>
<evidence type="ECO:0000259" key="7">
    <source>
        <dbReference type="Pfam" id="PF00884"/>
    </source>
</evidence>
<dbReference type="Proteomes" id="UP000184513">
    <property type="component" value="Unassembled WGS sequence"/>
</dbReference>
<dbReference type="GO" id="GO:0004065">
    <property type="term" value="F:arylsulfatase activity"/>
    <property type="evidence" value="ECO:0007669"/>
    <property type="project" value="TreeGrafter"/>
</dbReference>
<keyword evidence="6" id="KW-0106">Calcium</keyword>
<keyword evidence="9" id="KW-1185">Reference proteome</keyword>
<dbReference type="SUPFAM" id="SSF53649">
    <property type="entry name" value="Alkaline phosphatase-like"/>
    <property type="match status" value="1"/>
</dbReference>
<evidence type="ECO:0000256" key="1">
    <source>
        <dbReference type="ARBA" id="ARBA00001913"/>
    </source>
</evidence>
<dbReference type="Pfam" id="PF00884">
    <property type="entry name" value="Sulfatase"/>
    <property type="match status" value="1"/>
</dbReference>
<comment type="cofactor">
    <cofactor evidence="1">
        <name>Ca(2+)</name>
        <dbReference type="ChEBI" id="CHEBI:29108"/>
    </cofactor>
</comment>
<evidence type="ECO:0000313" key="9">
    <source>
        <dbReference type="Proteomes" id="UP000184513"/>
    </source>
</evidence>
<comment type="similarity">
    <text evidence="2">Belongs to the sulfatase family.</text>
</comment>